<evidence type="ECO:0000256" key="1">
    <source>
        <dbReference type="SAM" id="MobiDB-lite"/>
    </source>
</evidence>
<feature type="region of interest" description="Disordered" evidence="1">
    <location>
        <begin position="40"/>
        <end position="59"/>
    </location>
</feature>
<dbReference type="EMBL" id="PDUG01000092">
    <property type="protein sequence ID" value="PIC11433.1"/>
    <property type="molecule type" value="Genomic_DNA"/>
</dbReference>
<gene>
    <name evidence="2" type="ORF">B9Z55_029092</name>
</gene>
<name>A0A2G5S938_9PELO</name>
<evidence type="ECO:0000313" key="3">
    <source>
        <dbReference type="Proteomes" id="UP000230233"/>
    </source>
</evidence>
<proteinExistence type="predicted"/>
<reference evidence="2" key="1">
    <citation type="journal article" date="2018" name="Science">
        <title>Rapid genome shrinkage in a self-fertile nematode reveals sperm competition proteins.</title>
        <authorList>
            <person name="Yin D."/>
            <person name="Schwarz E.M."/>
            <person name="Thomas C.G."/>
            <person name="Felde R.L."/>
            <person name="Korf I.F."/>
            <person name="Cutter A.D."/>
            <person name="Schartner C.M."/>
            <person name="Ralston E.J."/>
            <person name="Meyer B.J."/>
            <person name="Haag E.S."/>
        </authorList>
    </citation>
    <scope>NUCLEOTIDE SEQUENCE</scope>
    <source>
        <strain evidence="2">JU1422</strain>
    </source>
</reference>
<feature type="compositionally biased region" description="Polar residues" evidence="1">
    <location>
        <begin position="46"/>
        <end position="58"/>
    </location>
</feature>
<organism evidence="2 3">
    <name type="scientific">Caenorhabditis nigoni</name>
    <dbReference type="NCBI Taxonomy" id="1611254"/>
    <lineage>
        <taxon>Eukaryota</taxon>
        <taxon>Metazoa</taxon>
        <taxon>Ecdysozoa</taxon>
        <taxon>Nematoda</taxon>
        <taxon>Chromadorea</taxon>
        <taxon>Rhabditida</taxon>
        <taxon>Rhabditina</taxon>
        <taxon>Rhabditomorpha</taxon>
        <taxon>Rhabditoidea</taxon>
        <taxon>Rhabditidae</taxon>
        <taxon>Peloderinae</taxon>
        <taxon>Caenorhabditis</taxon>
    </lineage>
</organism>
<dbReference type="AlphaFoldDB" id="A0A2G5S938"/>
<sequence length="106" mass="11977">MSIKGKEIERKISLLLFEAQRLYQNPNPFFPVQMADLPKVGKKGQVPTTGSSGKSTTRPVMMVQGTMMAPPKDSNANGQLTHFMFGNKRLLVDSLYLHFLHWVHHP</sequence>
<protein>
    <submittedName>
        <fullName evidence="2">Uncharacterized protein</fullName>
    </submittedName>
</protein>
<comment type="caution">
    <text evidence="2">The sequence shown here is derived from an EMBL/GenBank/DDBJ whole genome shotgun (WGS) entry which is preliminary data.</text>
</comment>
<evidence type="ECO:0000313" key="2">
    <source>
        <dbReference type="EMBL" id="PIC11433.1"/>
    </source>
</evidence>
<keyword evidence="3" id="KW-1185">Reference proteome</keyword>
<dbReference type="Proteomes" id="UP000230233">
    <property type="component" value="Unassembled WGS sequence"/>
</dbReference>
<accession>A0A2G5S938</accession>